<organism evidence="1">
    <name type="scientific">Nothobranchius furzeri</name>
    <name type="common">Turquoise killifish</name>
    <dbReference type="NCBI Taxonomy" id="105023"/>
    <lineage>
        <taxon>Eukaryota</taxon>
        <taxon>Metazoa</taxon>
        <taxon>Chordata</taxon>
        <taxon>Craniata</taxon>
        <taxon>Vertebrata</taxon>
        <taxon>Euteleostomi</taxon>
        <taxon>Actinopterygii</taxon>
        <taxon>Neopterygii</taxon>
        <taxon>Teleostei</taxon>
        <taxon>Neoteleostei</taxon>
        <taxon>Acanthomorphata</taxon>
        <taxon>Ovalentaria</taxon>
        <taxon>Atherinomorphae</taxon>
        <taxon>Cyprinodontiformes</taxon>
        <taxon>Nothobranchiidae</taxon>
        <taxon>Nothobranchius</taxon>
    </lineage>
</organism>
<dbReference type="AlphaFoldDB" id="A0A1A8U2F4"/>
<reference evidence="1" key="1">
    <citation type="submission" date="2016-05" db="EMBL/GenBank/DDBJ databases">
        <authorList>
            <person name="Lavstsen T."/>
            <person name="Jespersen J.S."/>
        </authorList>
    </citation>
    <scope>NUCLEOTIDE SEQUENCE</scope>
    <source>
        <tissue evidence="1">Brain</tissue>
    </source>
</reference>
<accession>A0A1A8U2F4</accession>
<gene>
    <name evidence="1" type="primary">CU459095.1</name>
</gene>
<evidence type="ECO:0000313" key="1">
    <source>
        <dbReference type="EMBL" id="SBS41751.1"/>
    </source>
</evidence>
<dbReference type="EMBL" id="HAEJ01001294">
    <property type="protein sequence ID" value="SBS41751.1"/>
    <property type="molecule type" value="Transcribed_RNA"/>
</dbReference>
<protein>
    <submittedName>
        <fullName evidence="1">Uncharacterized protein</fullName>
    </submittedName>
</protein>
<reference evidence="1" key="2">
    <citation type="submission" date="2016-06" db="EMBL/GenBank/DDBJ databases">
        <title>The genome of a short-lived fish provides insights into sex chromosome evolution and the genetic control of aging.</title>
        <authorList>
            <person name="Reichwald K."/>
            <person name="Felder M."/>
            <person name="Petzold A."/>
            <person name="Koch P."/>
            <person name="Groth M."/>
            <person name="Platzer M."/>
        </authorList>
    </citation>
    <scope>NUCLEOTIDE SEQUENCE</scope>
    <source>
        <tissue evidence="1">Brain</tissue>
    </source>
</reference>
<name>A0A1A8U2F4_NOTFU</name>
<feature type="non-terminal residue" evidence="1">
    <location>
        <position position="1"/>
    </location>
</feature>
<sequence length="93" mass="9885">TCSSCYIRSIQLPSHCQIIESPASKFSSLLLTLSSDPEPCSVPDLISWITLSTLLLLRSSGSGPAPSPTSLFGFPLRTILTSDLLVTTSCLLT</sequence>
<proteinExistence type="predicted"/>